<keyword evidence="2" id="KW-0496">Mitochondrion</keyword>
<gene>
    <name evidence="2" type="primary">ATP8</name>
</gene>
<dbReference type="EMBL" id="MW233591">
    <property type="protein sequence ID" value="QVD42817.1"/>
    <property type="molecule type" value="Genomic_DNA"/>
</dbReference>
<dbReference type="RefSeq" id="YP_010181260.1">
    <property type="nucleotide sequence ID" value="NC_058251.1"/>
</dbReference>
<sequence>MPQTFYLNWLILGILFFTFHYLMFMYFFYLYIGLVKQMGKKKFLRASWWN</sequence>
<geneLocation type="mitochondrion" evidence="2"/>
<reference evidence="2" key="1">
    <citation type="submission" date="2020-11" db="EMBL/GenBank/DDBJ databases">
        <authorList>
            <person name="Plumb M."/>
            <person name="Garfin J."/>
            <person name="Lorentz A."/>
            <person name="Wang X."/>
        </authorList>
    </citation>
    <scope>NUCLEOTIDE SEQUENCE</scope>
</reference>
<proteinExistence type="predicted"/>
<dbReference type="AlphaFoldDB" id="A0A8E5NM86"/>
<accession>A0A8E5NM86</accession>
<name>A0A8E5NM86_9NEOP</name>
<feature type="transmembrane region" description="Helical" evidence="1">
    <location>
        <begin position="6"/>
        <end position="32"/>
    </location>
</feature>
<reference evidence="2" key="2">
    <citation type="submission" date="2022-12" db="EMBL/GenBank/DDBJ databases">
        <title>The complete mitochondrial genome of Bactrothrips quadrituberculatus(Thysanoptera: Phlaeothripidae).</title>
        <authorList>
            <person name="Dang L."/>
        </authorList>
    </citation>
    <scope>NUCLEOTIDE SEQUENCE</scope>
</reference>
<keyword evidence="1" id="KW-0472">Membrane</keyword>
<protein>
    <submittedName>
        <fullName evidence="2">ATP synthase F0 subunit 8</fullName>
    </submittedName>
</protein>
<keyword evidence="1" id="KW-1133">Transmembrane helix</keyword>
<dbReference type="CTD" id="4509"/>
<organism evidence="2">
    <name type="scientific">Bactrothrips quadrituberculatus</name>
    <dbReference type="NCBI Taxonomy" id="1246465"/>
    <lineage>
        <taxon>Eukaryota</taxon>
        <taxon>Metazoa</taxon>
        <taxon>Ecdysozoa</taxon>
        <taxon>Arthropoda</taxon>
        <taxon>Hexapoda</taxon>
        <taxon>Insecta</taxon>
        <taxon>Pterygota</taxon>
        <taxon>Neoptera</taxon>
        <taxon>Paraneoptera</taxon>
        <taxon>Thysanoptera</taxon>
        <taxon>Tubulifera</taxon>
        <taxon>Phlaeothripoidea</taxon>
        <taxon>Phlaeothripidae</taxon>
        <taxon>Idolothripinae</taxon>
        <taxon>Bactrothrips</taxon>
    </lineage>
</organism>
<keyword evidence="1" id="KW-0812">Transmembrane</keyword>
<dbReference type="GeneID" id="68206896"/>
<evidence type="ECO:0000313" key="2">
    <source>
        <dbReference type="EMBL" id="QVD42817.1"/>
    </source>
</evidence>
<evidence type="ECO:0000256" key="1">
    <source>
        <dbReference type="SAM" id="Phobius"/>
    </source>
</evidence>